<gene>
    <name evidence="1" type="ORF">EXE25_18165</name>
</gene>
<evidence type="ECO:0000313" key="2">
    <source>
        <dbReference type="Proteomes" id="UP000293483"/>
    </source>
</evidence>
<dbReference type="EMBL" id="SGSU01000031">
    <property type="protein sequence ID" value="RZG63906.1"/>
    <property type="molecule type" value="Genomic_DNA"/>
</dbReference>
<protein>
    <submittedName>
        <fullName evidence="1">DUF551 domain-containing protein</fullName>
    </submittedName>
</protein>
<dbReference type="RefSeq" id="WP_130148720.1">
    <property type="nucleotide sequence ID" value="NZ_SGSU01000031.1"/>
</dbReference>
<comment type="caution">
    <text evidence="1">The sequence shown here is derived from an EMBL/GenBank/DDBJ whole genome shotgun (WGS) entry which is preliminary data.</text>
</comment>
<organism evidence="1 2">
    <name type="scientific">Acinetobacter bouvetii</name>
    <dbReference type="NCBI Taxonomy" id="202951"/>
    <lineage>
        <taxon>Bacteria</taxon>
        <taxon>Pseudomonadati</taxon>
        <taxon>Pseudomonadota</taxon>
        <taxon>Gammaproteobacteria</taxon>
        <taxon>Moraxellales</taxon>
        <taxon>Moraxellaceae</taxon>
        <taxon>Acinetobacter</taxon>
    </lineage>
</organism>
<reference evidence="1 2" key="1">
    <citation type="submission" date="2019-02" db="EMBL/GenBank/DDBJ databases">
        <title>The Batch Genome Submission of Acinetobacter spp. strains.</title>
        <authorList>
            <person name="Qin J."/>
            <person name="Hu Y."/>
            <person name="Ye H."/>
            <person name="Wei L."/>
            <person name="Feng Y."/>
            <person name="Zong Z."/>
        </authorList>
    </citation>
    <scope>NUCLEOTIDE SEQUENCE [LARGE SCALE GENOMIC DNA]</scope>
    <source>
        <strain evidence="1 2">WCHABo060081</strain>
    </source>
</reference>
<accession>A0A4Q7AU87</accession>
<name>A0A4Q7AU87_9GAMM</name>
<dbReference type="Proteomes" id="UP000293483">
    <property type="component" value="Unassembled WGS sequence"/>
</dbReference>
<proteinExistence type="predicted"/>
<sequence length="75" mass="8838">MAEWISVKDELPNSDDPVLIKTSRNKIYSAYLDLEHVYEDDSVWKRTWLSNLNSAEIANYLDECEEIIQWSSMPK</sequence>
<dbReference type="AlphaFoldDB" id="A0A4Q7AU87"/>
<evidence type="ECO:0000313" key="1">
    <source>
        <dbReference type="EMBL" id="RZG63906.1"/>
    </source>
</evidence>